<sequence>MAERNSRLAMVAVLLSFLVIFFSFEFAVKKSGIQKGMVKTFQQFFPFGFGILGMIIVSVLLASRNDRDCFQFTKIEADIGGPGIRISIWAQGVVLLAMSGIGTFHSKATGIKEIGAGLAITHLSLAIALLVEMNKGGPTEEASTEQNGTMSKDFRNLTAADAILGAMILDSQNVALSIPLVNKETLASRWQVLIMVLCQALGLVLTGVLARFFGQGDFPVELSHSKRSNETYETCDSLRVVWWGWLSNGKDKDAIPQMTVFWVYFAFRCLLFAQSSSHALYNTWIFHDAEKHHKALRRVTFPSLVEDLSFYERVRRRIKFKPSDNTEFKRYPTTVSLMYIVYGMVSWGSLAAAETALTSFGEQAEHDFSVGQVSAVVVASVTILRGLWFFSRMVLVDRDGIGCFC</sequence>
<feature type="transmembrane region" description="Helical" evidence="1">
    <location>
        <begin position="114"/>
        <end position="131"/>
    </location>
</feature>
<evidence type="ECO:0000313" key="2">
    <source>
        <dbReference type="EMBL" id="KAF6820937.1"/>
    </source>
</evidence>
<feature type="transmembrane region" description="Helical" evidence="1">
    <location>
        <begin position="43"/>
        <end position="62"/>
    </location>
</feature>
<keyword evidence="3" id="KW-1185">Reference proteome</keyword>
<feature type="transmembrane region" description="Helical" evidence="1">
    <location>
        <begin position="254"/>
        <end position="273"/>
    </location>
</feature>
<gene>
    <name evidence="2" type="ORF">CPLU01_12628</name>
</gene>
<dbReference type="EMBL" id="WIGO01000265">
    <property type="protein sequence ID" value="KAF6820937.1"/>
    <property type="molecule type" value="Genomic_DNA"/>
</dbReference>
<protein>
    <submittedName>
        <fullName evidence="2">Uncharacterized protein</fullName>
    </submittedName>
</protein>
<dbReference type="Proteomes" id="UP000654918">
    <property type="component" value="Unassembled WGS sequence"/>
</dbReference>
<organism evidence="2 3">
    <name type="scientific">Colletotrichum plurivorum</name>
    <dbReference type="NCBI Taxonomy" id="2175906"/>
    <lineage>
        <taxon>Eukaryota</taxon>
        <taxon>Fungi</taxon>
        <taxon>Dikarya</taxon>
        <taxon>Ascomycota</taxon>
        <taxon>Pezizomycotina</taxon>
        <taxon>Sordariomycetes</taxon>
        <taxon>Hypocreomycetidae</taxon>
        <taxon>Glomerellales</taxon>
        <taxon>Glomerellaceae</taxon>
        <taxon>Colletotrichum</taxon>
        <taxon>Colletotrichum orchidearum species complex</taxon>
    </lineage>
</organism>
<feature type="transmembrane region" description="Helical" evidence="1">
    <location>
        <begin position="192"/>
        <end position="213"/>
    </location>
</feature>
<feature type="transmembrane region" description="Helical" evidence="1">
    <location>
        <begin position="331"/>
        <end position="350"/>
    </location>
</feature>
<accession>A0A8H6N5B3</accession>
<keyword evidence="1" id="KW-0472">Membrane</keyword>
<feature type="transmembrane region" description="Helical" evidence="1">
    <location>
        <begin position="370"/>
        <end position="390"/>
    </location>
</feature>
<comment type="caution">
    <text evidence="2">The sequence shown here is derived from an EMBL/GenBank/DDBJ whole genome shotgun (WGS) entry which is preliminary data.</text>
</comment>
<reference evidence="2" key="1">
    <citation type="journal article" date="2020" name="Phytopathology">
        <title>Genome Sequence Resources of Colletotrichum truncatum, C. plurivorum, C. musicola, and C. sojae: Four Species Pathogenic to Soybean (Glycine max).</title>
        <authorList>
            <person name="Rogerio F."/>
            <person name="Boufleur T.R."/>
            <person name="Ciampi-Guillardi M."/>
            <person name="Sukno S.A."/>
            <person name="Thon M.R."/>
            <person name="Massola Junior N.S."/>
            <person name="Baroncelli R."/>
        </authorList>
    </citation>
    <scope>NUCLEOTIDE SEQUENCE</scope>
    <source>
        <strain evidence="2">LFN00145</strain>
    </source>
</reference>
<dbReference type="AlphaFoldDB" id="A0A8H6N5B3"/>
<feature type="transmembrane region" description="Helical" evidence="1">
    <location>
        <begin position="83"/>
        <end position="102"/>
    </location>
</feature>
<keyword evidence="1" id="KW-0812">Transmembrane</keyword>
<proteinExistence type="predicted"/>
<name>A0A8H6N5B3_9PEZI</name>
<evidence type="ECO:0000256" key="1">
    <source>
        <dbReference type="SAM" id="Phobius"/>
    </source>
</evidence>
<keyword evidence="1" id="KW-1133">Transmembrane helix</keyword>
<evidence type="ECO:0000313" key="3">
    <source>
        <dbReference type="Proteomes" id="UP000654918"/>
    </source>
</evidence>